<dbReference type="EMBL" id="JJQJ01000225">
    <property type="protein sequence ID" value="KKH43730.1"/>
    <property type="molecule type" value="Genomic_DNA"/>
</dbReference>
<dbReference type="EMBL" id="JJPI01000071">
    <property type="protein sequence ID" value="KKG54574.1"/>
    <property type="molecule type" value="Genomic_DNA"/>
</dbReference>
<comment type="similarity">
    <text evidence="2">Belongs to the transposase 27 family.</text>
</comment>
<dbReference type="Pfam" id="PF03400">
    <property type="entry name" value="DDE_Tnp_IS1"/>
    <property type="match status" value="1"/>
</dbReference>
<evidence type="ECO:0000256" key="3">
    <source>
        <dbReference type="ARBA" id="ARBA00022578"/>
    </source>
</evidence>
<name>A0A0F8JC83_METMZ</name>
<dbReference type="InterPro" id="IPR051354">
    <property type="entry name" value="Transposase_27_IS1"/>
</dbReference>
<evidence type="ECO:0000313" key="18">
    <source>
        <dbReference type="Proteomes" id="UP000034597"/>
    </source>
</evidence>
<evidence type="ECO:0000313" key="8">
    <source>
        <dbReference type="EMBL" id="KKG83415.1"/>
    </source>
</evidence>
<dbReference type="Proteomes" id="UP000034597">
    <property type="component" value="Unassembled WGS sequence"/>
</dbReference>
<dbReference type="AlphaFoldDB" id="A0A0F8JC83"/>
<reference evidence="13 14" key="1">
    <citation type="journal article" date="2015" name="ISME J.">
        <title>Genomic and phenotypic differentiation among Methanosarcina mazei populations from Columbia River sediment.</title>
        <authorList>
            <person name="Youngblut N.D."/>
            <person name="Wirth J.S."/>
            <person name="Henriksen J.R."/>
            <person name="Smith M."/>
            <person name="Simon H."/>
            <person name="Metcalf W.W."/>
            <person name="Whitaker R.J."/>
        </authorList>
    </citation>
    <scope>NUCLEOTIDE SEQUENCE [LARGE SCALE GENOMIC DNA]</scope>
    <source>
        <strain evidence="12 14">1.H.A.1A.6</strain>
        <strain evidence="6 15">2.F.A.2.3</strain>
        <strain evidence="5 18">2.F.T.0.2</strain>
        <strain evidence="7 16">3.F.T.1A.1</strain>
        <strain evidence="8 20">3.H.A.2.4</strain>
        <strain evidence="9 19">3.H.M.1A.1</strain>
        <strain evidence="10 13">3.H.M.1B.2</strain>
        <strain evidence="11 17">3.H.M.1B.5</strain>
    </source>
</reference>
<evidence type="ECO:0000313" key="12">
    <source>
        <dbReference type="EMBL" id="KKH43730.1"/>
    </source>
</evidence>
<dbReference type="Proteomes" id="UP000033835">
    <property type="component" value="Unassembled WGS sequence"/>
</dbReference>
<evidence type="ECO:0000256" key="2">
    <source>
        <dbReference type="ARBA" id="ARBA00008841"/>
    </source>
</evidence>
<comment type="caution">
    <text evidence="11">The sequence shown here is derived from an EMBL/GenBank/DDBJ whole genome shotgun (WGS) entry which is preliminary data.</text>
</comment>
<dbReference type="Proteomes" id="UP000034188">
    <property type="component" value="Unassembled WGS sequence"/>
</dbReference>
<dbReference type="PANTHER" id="PTHR33293">
    <property type="entry name" value="INSERTION ELEMENT IS1 1 PROTEIN INSB-RELATED"/>
    <property type="match status" value="1"/>
</dbReference>
<dbReference type="EMBL" id="JJPW01000078">
    <property type="protein sequence ID" value="KKG98976.1"/>
    <property type="molecule type" value="Genomic_DNA"/>
</dbReference>
<dbReference type="PANTHER" id="PTHR33293:SF1">
    <property type="entry name" value="INSERTION ELEMENT IS1 1 PROTEIN INSB-RELATED"/>
    <property type="match status" value="1"/>
</dbReference>
<dbReference type="InterPro" id="IPR005063">
    <property type="entry name" value="Transposase_27"/>
</dbReference>
<dbReference type="Proteomes" id="UP000034142">
    <property type="component" value="Unassembled WGS sequence"/>
</dbReference>
<comment type="function">
    <text evidence="1">Absolutely required for transposition of IS1.</text>
</comment>
<dbReference type="EMBL" id="JJOT01000131">
    <property type="protein sequence ID" value="KKF98123.1"/>
    <property type="molecule type" value="Genomic_DNA"/>
</dbReference>
<evidence type="ECO:0000313" key="6">
    <source>
        <dbReference type="EMBL" id="KKG08058.1"/>
    </source>
</evidence>
<organism evidence="11 17">
    <name type="scientific">Methanosarcina mazei</name>
    <name type="common">Methanosarcina frisia</name>
    <dbReference type="NCBI Taxonomy" id="2209"/>
    <lineage>
        <taxon>Archaea</taxon>
        <taxon>Methanobacteriati</taxon>
        <taxon>Methanobacteriota</taxon>
        <taxon>Stenosarchaea group</taxon>
        <taxon>Methanomicrobia</taxon>
        <taxon>Methanosarcinales</taxon>
        <taxon>Methanosarcinaceae</taxon>
        <taxon>Methanosarcina</taxon>
    </lineage>
</organism>
<accession>A0A0F8JC83</accession>
<dbReference type="GO" id="GO:0003677">
    <property type="term" value="F:DNA binding"/>
    <property type="evidence" value="ECO:0007669"/>
    <property type="project" value="InterPro"/>
</dbReference>
<dbReference type="PATRIC" id="fig|2209.46.peg.462"/>
<dbReference type="GO" id="GO:0006313">
    <property type="term" value="P:DNA transposition"/>
    <property type="evidence" value="ECO:0007669"/>
    <property type="project" value="InterPro"/>
</dbReference>
<dbReference type="EMBL" id="JJPV01000090">
    <property type="protein sequence ID" value="KKG98061.1"/>
    <property type="molecule type" value="Genomic_DNA"/>
</dbReference>
<evidence type="ECO:0000313" key="17">
    <source>
        <dbReference type="Proteomes" id="UP000034253"/>
    </source>
</evidence>
<dbReference type="Proteomes" id="UP000034253">
    <property type="component" value="Unassembled WGS sequence"/>
</dbReference>
<evidence type="ECO:0000313" key="9">
    <source>
        <dbReference type="EMBL" id="KKG91776.1"/>
    </source>
</evidence>
<evidence type="ECO:0000313" key="5">
    <source>
        <dbReference type="EMBL" id="KKF98123.1"/>
    </source>
</evidence>
<evidence type="ECO:0000313" key="10">
    <source>
        <dbReference type="EMBL" id="KKG98061.1"/>
    </source>
</evidence>
<evidence type="ECO:0000313" key="14">
    <source>
        <dbReference type="Proteomes" id="UP000033864"/>
    </source>
</evidence>
<evidence type="ECO:0000313" key="15">
    <source>
        <dbReference type="Proteomes" id="UP000034142"/>
    </source>
</evidence>
<keyword evidence="4" id="KW-0233">DNA recombination</keyword>
<evidence type="ECO:0000313" key="19">
    <source>
        <dbReference type="Proteomes" id="UP000034657"/>
    </source>
</evidence>
<evidence type="ECO:0000313" key="16">
    <source>
        <dbReference type="Proteomes" id="UP000034188"/>
    </source>
</evidence>
<proteinExistence type="inferred from homology"/>
<evidence type="ECO:0000256" key="4">
    <source>
        <dbReference type="ARBA" id="ARBA00023172"/>
    </source>
</evidence>
<evidence type="ECO:0000313" key="7">
    <source>
        <dbReference type="EMBL" id="KKG54574.1"/>
    </source>
</evidence>
<dbReference type="EMBL" id="JJOR01000021">
    <property type="protein sequence ID" value="KKG08058.1"/>
    <property type="molecule type" value="Genomic_DNA"/>
</dbReference>
<dbReference type="Proteomes" id="UP000034657">
    <property type="component" value="Unassembled WGS sequence"/>
</dbReference>
<evidence type="ECO:0000313" key="13">
    <source>
        <dbReference type="Proteomes" id="UP000033835"/>
    </source>
</evidence>
<dbReference type="EMBL" id="JJPT01000069">
    <property type="protein sequence ID" value="KKG91776.1"/>
    <property type="molecule type" value="Genomic_DNA"/>
</dbReference>
<dbReference type="Proteomes" id="UP000033864">
    <property type="component" value="Unassembled WGS sequence"/>
</dbReference>
<evidence type="ECO:0000313" key="11">
    <source>
        <dbReference type="EMBL" id="KKG98976.1"/>
    </source>
</evidence>
<evidence type="ECO:0000313" key="20">
    <source>
        <dbReference type="Proteomes" id="UP000034817"/>
    </source>
</evidence>
<keyword evidence="3" id="KW-0815">Transposition</keyword>
<dbReference type="EMBL" id="JJPP01000017">
    <property type="protein sequence ID" value="KKG83415.1"/>
    <property type="molecule type" value="Genomic_DNA"/>
</dbReference>
<sequence length="114" mass="13521">MWIAVDRVGKKFINCSFGSRGTETGQLIWEKLKTKKIEEVMTDHWKPYAEFIPETIHTQSKAETYTVEGYNSIFRHFLARLRRKTKCYTKSLEMLKYSVLLLMKHRNKELAIFG</sequence>
<dbReference type="GO" id="GO:0004803">
    <property type="term" value="F:transposase activity"/>
    <property type="evidence" value="ECO:0007669"/>
    <property type="project" value="InterPro"/>
</dbReference>
<dbReference type="Proteomes" id="UP000034817">
    <property type="component" value="Unassembled WGS sequence"/>
</dbReference>
<evidence type="ECO:0000256" key="1">
    <source>
        <dbReference type="ARBA" id="ARBA00004091"/>
    </source>
</evidence>
<protein>
    <submittedName>
        <fullName evidence="11">Insertion element iS1 4 protein insB</fullName>
    </submittedName>
</protein>
<gene>
    <name evidence="6" type="ORF">DU31_20210</name>
    <name evidence="7" type="ORF">DU33_04680</name>
    <name evidence="5" type="ORF">DU40_14240</name>
    <name evidence="8" type="ORF">DU55_10425</name>
    <name evidence="11" type="ORF">DU56_02035</name>
    <name evidence="10" type="ORF">DU68_01975</name>
    <name evidence="9" type="ORF">DU69_17965</name>
    <name evidence="12" type="ORF">DU85_20230</name>
</gene>